<organism evidence="1 2">
    <name type="scientific">Actinoplanes auranticolor</name>
    <dbReference type="NCBI Taxonomy" id="47988"/>
    <lineage>
        <taxon>Bacteria</taxon>
        <taxon>Bacillati</taxon>
        <taxon>Actinomycetota</taxon>
        <taxon>Actinomycetes</taxon>
        <taxon>Micromonosporales</taxon>
        <taxon>Micromonosporaceae</taxon>
        <taxon>Actinoplanes</taxon>
    </lineage>
</organism>
<evidence type="ECO:0000313" key="2">
    <source>
        <dbReference type="Proteomes" id="UP000681340"/>
    </source>
</evidence>
<reference evidence="1" key="1">
    <citation type="submission" date="2021-03" db="EMBL/GenBank/DDBJ databases">
        <title>Whole genome shotgun sequence of Actinoplanes auranticolor NBRC 12245.</title>
        <authorList>
            <person name="Komaki H."/>
            <person name="Tamura T."/>
        </authorList>
    </citation>
    <scope>NUCLEOTIDE SEQUENCE</scope>
    <source>
        <strain evidence="1">NBRC 12245</strain>
    </source>
</reference>
<dbReference type="Proteomes" id="UP000681340">
    <property type="component" value="Unassembled WGS sequence"/>
</dbReference>
<sequence length="129" mass="13429">MTSNAGNSTAAGTASTLTSTAGRYRLQLTSLTCKRKQDTTGRDEPQLFVNGVSVYGPGDIGKGETVDLRPRSTVFTSVAHIALVEVDAGSDDQLGVVTAVGGQAGRGAQRGEFHLPNADYEIAFQVVKA</sequence>
<name>A0A919VIY3_9ACTN</name>
<accession>A0A919VIY3</accession>
<protein>
    <submittedName>
        <fullName evidence="1">Uncharacterized protein</fullName>
    </submittedName>
</protein>
<gene>
    <name evidence="1" type="ORF">Aau02nite_10420</name>
</gene>
<dbReference type="AlphaFoldDB" id="A0A919VIY3"/>
<proteinExistence type="predicted"/>
<evidence type="ECO:0000313" key="1">
    <source>
        <dbReference type="EMBL" id="GIM64447.1"/>
    </source>
</evidence>
<dbReference type="RefSeq" id="WP_212987158.1">
    <property type="nucleotide sequence ID" value="NZ_BAABEA010000051.1"/>
</dbReference>
<dbReference type="EMBL" id="BOQL01000011">
    <property type="protein sequence ID" value="GIM64447.1"/>
    <property type="molecule type" value="Genomic_DNA"/>
</dbReference>
<comment type="caution">
    <text evidence="1">The sequence shown here is derived from an EMBL/GenBank/DDBJ whole genome shotgun (WGS) entry which is preliminary data.</text>
</comment>
<keyword evidence="2" id="KW-1185">Reference proteome</keyword>